<keyword evidence="3" id="KW-0547">Nucleotide-binding</keyword>
<dbReference type="GO" id="GO:0070733">
    <property type="term" value="F:AMPylase activity"/>
    <property type="evidence" value="ECO:0007669"/>
    <property type="project" value="UniProtKB-EC"/>
</dbReference>
<feature type="domain" description="Fido" evidence="8">
    <location>
        <begin position="30"/>
        <end position="116"/>
    </location>
</feature>
<sequence>MKELEQLERVAFYLSSSKLESDGLDFLLPVSSTSIMKLHRMLFHKIYDFAGESRDVILMKDQTRFCEPQYMEEQLDEIVKEINSEATWYSLKDAAKRLAYFKAELNMIHPFREGNG</sequence>
<proteinExistence type="predicted"/>
<dbReference type="AlphaFoldDB" id="A0A6N8U1X7"/>
<dbReference type="RefSeq" id="WP_160657791.1">
    <property type="nucleotide sequence ID" value="NZ_JBHRWU010000001.1"/>
</dbReference>
<evidence type="ECO:0000256" key="4">
    <source>
        <dbReference type="ARBA" id="ARBA00022840"/>
    </source>
</evidence>
<dbReference type="InterPro" id="IPR036597">
    <property type="entry name" value="Fido-like_dom_sf"/>
</dbReference>
<reference evidence="9 10" key="1">
    <citation type="submission" date="2019-12" db="EMBL/GenBank/DDBJ databases">
        <title>Salinicoccus cyprini sp. nov., isolated from gastro-intestinal tract of mirror carp, Cyprinus carpio var. specularis, collected from Gobind Sagar Reservoir, Himachal Pradesh, India.</title>
        <authorList>
            <person name="Talwar C."/>
            <person name="Singh A.K."/>
            <person name="Lal R."/>
            <person name="Negi R.K."/>
        </authorList>
    </citation>
    <scope>NUCLEOTIDE SEQUENCE [LARGE SCALE GENOMIC DNA]</scope>
    <source>
        <strain evidence="9 10">J-82</strain>
    </source>
</reference>
<keyword evidence="1" id="KW-0808">Transferase</keyword>
<evidence type="ECO:0000256" key="7">
    <source>
        <dbReference type="ARBA" id="ARBA00048696"/>
    </source>
</evidence>
<evidence type="ECO:0000259" key="8">
    <source>
        <dbReference type="PROSITE" id="PS51459"/>
    </source>
</evidence>
<evidence type="ECO:0000313" key="10">
    <source>
        <dbReference type="Proteomes" id="UP000436284"/>
    </source>
</evidence>
<dbReference type="SUPFAM" id="SSF140931">
    <property type="entry name" value="Fic-like"/>
    <property type="match status" value="1"/>
</dbReference>
<evidence type="ECO:0000256" key="2">
    <source>
        <dbReference type="ARBA" id="ARBA00022695"/>
    </source>
</evidence>
<keyword evidence="2" id="KW-0548">Nucleotidyltransferase</keyword>
<dbReference type="Gene3D" id="1.10.3290.10">
    <property type="entry name" value="Fido-like domain"/>
    <property type="match status" value="1"/>
</dbReference>
<protein>
    <recommendedName>
        <fullName evidence="5">protein adenylyltransferase</fullName>
        <ecNumber evidence="5">2.7.7.108</ecNumber>
    </recommendedName>
</protein>
<dbReference type="EC" id="2.7.7.108" evidence="5"/>
<evidence type="ECO:0000313" key="9">
    <source>
        <dbReference type="EMBL" id="MXQ52074.1"/>
    </source>
</evidence>
<dbReference type="GO" id="GO:0005524">
    <property type="term" value="F:ATP binding"/>
    <property type="evidence" value="ECO:0007669"/>
    <property type="project" value="UniProtKB-KW"/>
</dbReference>
<dbReference type="OrthoDB" id="9813719at2"/>
<comment type="caution">
    <text evidence="9">The sequence shown here is derived from an EMBL/GenBank/DDBJ whole genome shotgun (WGS) entry which is preliminary data.</text>
</comment>
<keyword evidence="4" id="KW-0067">ATP-binding</keyword>
<dbReference type="Proteomes" id="UP000436284">
    <property type="component" value="Unassembled WGS sequence"/>
</dbReference>
<gene>
    <name evidence="9" type="ORF">GQ671_12440</name>
</gene>
<dbReference type="PANTHER" id="PTHR39560">
    <property type="entry name" value="PROTEIN ADENYLYLTRANSFERASE FIC-RELATED"/>
    <property type="match status" value="1"/>
</dbReference>
<dbReference type="GO" id="GO:0051302">
    <property type="term" value="P:regulation of cell division"/>
    <property type="evidence" value="ECO:0007669"/>
    <property type="project" value="TreeGrafter"/>
</dbReference>
<evidence type="ECO:0000256" key="5">
    <source>
        <dbReference type="ARBA" id="ARBA00034531"/>
    </source>
</evidence>
<dbReference type="InterPro" id="IPR003812">
    <property type="entry name" value="Fido"/>
</dbReference>
<name>A0A6N8U1X7_9STAP</name>
<evidence type="ECO:0000256" key="1">
    <source>
        <dbReference type="ARBA" id="ARBA00022679"/>
    </source>
</evidence>
<dbReference type="EMBL" id="WUUK01000005">
    <property type="protein sequence ID" value="MXQ52074.1"/>
    <property type="molecule type" value="Genomic_DNA"/>
</dbReference>
<dbReference type="PANTHER" id="PTHR39560:SF1">
    <property type="entry name" value="PROTEIN ADENYLYLTRANSFERASE FIC-RELATED"/>
    <property type="match status" value="1"/>
</dbReference>
<keyword evidence="10" id="KW-1185">Reference proteome</keyword>
<evidence type="ECO:0000256" key="6">
    <source>
        <dbReference type="ARBA" id="ARBA00047939"/>
    </source>
</evidence>
<accession>A0A6N8U1X7</accession>
<dbReference type="Pfam" id="PF02661">
    <property type="entry name" value="Fic"/>
    <property type="match status" value="1"/>
</dbReference>
<comment type="catalytic activity">
    <reaction evidence="7">
        <text>L-tyrosyl-[protein] + ATP = O-(5'-adenylyl)-L-tyrosyl-[protein] + diphosphate</text>
        <dbReference type="Rhea" id="RHEA:54288"/>
        <dbReference type="Rhea" id="RHEA-COMP:10136"/>
        <dbReference type="Rhea" id="RHEA-COMP:13846"/>
        <dbReference type="ChEBI" id="CHEBI:30616"/>
        <dbReference type="ChEBI" id="CHEBI:33019"/>
        <dbReference type="ChEBI" id="CHEBI:46858"/>
        <dbReference type="ChEBI" id="CHEBI:83624"/>
        <dbReference type="EC" id="2.7.7.108"/>
    </reaction>
</comment>
<organism evidence="9 10">
    <name type="scientific">Salinicoccus hispanicus</name>
    <dbReference type="NCBI Taxonomy" id="157225"/>
    <lineage>
        <taxon>Bacteria</taxon>
        <taxon>Bacillati</taxon>
        <taxon>Bacillota</taxon>
        <taxon>Bacilli</taxon>
        <taxon>Bacillales</taxon>
        <taxon>Staphylococcaceae</taxon>
        <taxon>Salinicoccus</taxon>
    </lineage>
</organism>
<evidence type="ECO:0000256" key="3">
    <source>
        <dbReference type="ARBA" id="ARBA00022741"/>
    </source>
</evidence>
<comment type="catalytic activity">
    <reaction evidence="6">
        <text>L-threonyl-[protein] + ATP = 3-O-(5'-adenylyl)-L-threonyl-[protein] + diphosphate</text>
        <dbReference type="Rhea" id="RHEA:54292"/>
        <dbReference type="Rhea" id="RHEA-COMP:11060"/>
        <dbReference type="Rhea" id="RHEA-COMP:13847"/>
        <dbReference type="ChEBI" id="CHEBI:30013"/>
        <dbReference type="ChEBI" id="CHEBI:30616"/>
        <dbReference type="ChEBI" id="CHEBI:33019"/>
        <dbReference type="ChEBI" id="CHEBI:138113"/>
        <dbReference type="EC" id="2.7.7.108"/>
    </reaction>
</comment>
<dbReference type="PROSITE" id="PS51459">
    <property type="entry name" value="FIDO"/>
    <property type="match status" value="1"/>
</dbReference>